<dbReference type="OrthoDB" id="3404025at2"/>
<gene>
    <name evidence="2" type="ORF">GA0070606_3914</name>
</gene>
<accession>A0A1C6VE51</accession>
<organism evidence="2 3">
    <name type="scientific">Micromonospora citrea</name>
    <dbReference type="NCBI Taxonomy" id="47855"/>
    <lineage>
        <taxon>Bacteria</taxon>
        <taxon>Bacillati</taxon>
        <taxon>Actinomycetota</taxon>
        <taxon>Actinomycetes</taxon>
        <taxon>Micromonosporales</taxon>
        <taxon>Micromonosporaceae</taxon>
        <taxon>Micromonospora</taxon>
    </lineage>
</organism>
<evidence type="ECO:0000313" key="3">
    <source>
        <dbReference type="Proteomes" id="UP000199001"/>
    </source>
</evidence>
<dbReference type="RefSeq" id="WP_091102404.1">
    <property type="nucleotide sequence ID" value="NZ_FMHZ01000002.1"/>
</dbReference>
<dbReference type="EMBL" id="FMHZ01000002">
    <property type="protein sequence ID" value="SCL64130.1"/>
    <property type="molecule type" value="Genomic_DNA"/>
</dbReference>
<feature type="signal peptide" evidence="1">
    <location>
        <begin position="1"/>
        <end position="30"/>
    </location>
</feature>
<keyword evidence="3" id="KW-1185">Reference proteome</keyword>
<evidence type="ECO:0000256" key="1">
    <source>
        <dbReference type="SAM" id="SignalP"/>
    </source>
</evidence>
<keyword evidence="1" id="KW-0732">Signal</keyword>
<evidence type="ECO:0000313" key="2">
    <source>
        <dbReference type="EMBL" id="SCL64130.1"/>
    </source>
</evidence>
<dbReference type="PROSITE" id="PS51318">
    <property type="entry name" value="TAT"/>
    <property type="match status" value="1"/>
</dbReference>
<name>A0A1C6VE51_9ACTN</name>
<proteinExistence type="predicted"/>
<dbReference type="AlphaFoldDB" id="A0A1C6VE51"/>
<dbReference type="InterPro" id="IPR006311">
    <property type="entry name" value="TAT_signal"/>
</dbReference>
<protein>
    <submittedName>
        <fullName evidence="2">Uncharacterized protein</fullName>
    </submittedName>
</protein>
<feature type="chain" id="PRO_5008748600" evidence="1">
    <location>
        <begin position="31"/>
        <end position="310"/>
    </location>
</feature>
<reference evidence="3" key="1">
    <citation type="submission" date="2016-06" db="EMBL/GenBank/DDBJ databases">
        <authorList>
            <person name="Varghese N."/>
            <person name="Submissions Spin"/>
        </authorList>
    </citation>
    <scope>NUCLEOTIDE SEQUENCE [LARGE SCALE GENOMIC DNA]</scope>
    <source>
        <strain evidence="3">DSM 43903</strain>
    </source>
</reference>
<dbReference type="STRING" id="47855.GA0070606_3914"/>
<sequence>MTGTITRRLVAGVLGAGLALLGAATPAAQAAAPADTSVSTGRLVLEPTDRGYAGSLAVTVTYRGTRASYVNMTITEPVPGAFAGTNPDEPCMYGAPKPVRTIYCYVPGGALQPGERRRFTVDFQVLTTPRAYAMSATGGRVTVETGDANPANDTRAFDTLFRSTTGSLRDARPYVWDTATDASLTVGSATLTRQEDGSWLGRLPVTVRVAGDAAHDAYWLEPTLPSGVRLAGSEPQEPCTAACPVAGGPFMPGEERSLALLFRAPAEMGPGDLGTGSVRLYGIFGWGGELTDVDPVDNTATFAVTAVAGD</sequence>
<dbReference type="Proteomes" id="UP000199001">
    <property type="component" value="Unassembled WGS sequence"/>
</dbReference>